<feature type="compositionally biased region" description="Low complexity" evidence="1">
    <location>
        <begin position="93"/>
        <end position="103"/>
    </location>
</feature>
<evidence type="ECO:0000313" key="2">
    <source>
        <dbReference type="EMBL" id="KAK9883700.1"/>
    </source>
</evidence>
<reference evidence="2 3" key="1">
    <citation type="submission" date="2023-03" db="EMBL/GenBank/DDBJ databases">
        <title>Genome insight into feeding habits of ladybird beetles.</title>
        <authorList>
            <person name="Li H.-S."/>
            <person name="Huang Y.-H."/>
            <person name="Pang H."/>
        </authorList>
    </citation>
    <scope>NUCLEOTIDE SEQUENCE [LARGE SCALE GENOMIC DNA]</scope>
    <source>
        <strain evidence="2">SYSU_2023b</strain>
        <tissue evidence="2">Whole body</tissue>
    </source>
</reference>
<evidence type="ECO:0000313" key="3">
    <source>
        <dbReference type="Proteomes" id="UP001431783"/>
    </source>
</evidence>
<name>A0AAW1UUQ0_9CUCU</name>
<feature type="compositionally biased region" description="Basic residues" evidence="1">
    <location>
        <begin position="1"/>
        <end position="13"/>
    </location>
</feature>
<feature type="region of interest" description="Disordered" evidence="1">
    <location>
        <begin position="74"/>
        <end position="105"/>
    </location>
</feature>
<dbReference type="EMBL" id="JARQZJ010000091">
    <property type="protein sequence ID" value="KAK9883700.1"/>
    <property type="molecule type" value="Genomic_DNA"/>
</dbReference>
<dbReference type="AlphaFoldDB" id="A0AAW1UUQ0"/>
<sequence length="152" mass="17717">MNKKKNNKARVRSRSPISHKPENQKKYIPDSSDDDNRLINKMNTKLQHLIHDKNIENYVLNMNPSTSVAELANTQNNEEEFTQVSNTRKNRKSPSNSRKNSINTNHVSTYNKFGVLSEKNENMETEQIQQNDNNQKLTELRKLPPIIITFHT</sequence>
<accession>A0AAW1UUQ0</accession>
<proteinExistence type="predicted"/>
<feature type="region of interest" description="Disordered" evidence="1">
    <location>
        <begin position="1"/>
        <end position="36"/>
    </location>
</feature>
<dbReference type="Proteomes" id="UP001431783">
    <property type="component" value="Unassembled WGS sequence"/>
</dbReference>
<protein>
    <submittedName>
        <fullName evidence="2">Uncharacterized protein</fullName>
    </submittedName>
</protein>
<feature type="compositionally biased region" description="Basic and acidic residues" evidence="1">
    <location>
        <begin position="19"/>
        <end position="36"/>
    </location>
</feature>
<gene>
    <name evidence="2" type="ORF">WA026_001887</name>
</gene>
<keyword evidence="3" id="KW-1185">Reference proteome</keyword>
<organism evidence="2 3">
    <name type="scientific">Henosepilachna vigintioctopunctata</name>
    <dbReference type="NCBI Taxonomy" id="420089"/>
    <lineage>
        <taxon>Eukaryota</taxon>
        <taxon>Metazoa</taxon>
        <taxon>Ecdysozoa</taxon>
        <taxon>Arthropoda</taxon>
        <taxon>Hexapoda</taxon>
        <taxon>Insecta</taxon>
        <taxon>Pterygota</taxon>
        <taxon>Neoptera</taxon>
        <taxon>Endopterygota</taxon>
        <taxon>Coleoptera</taxon>
        <taxon>Polyphaga</taxon>
        <taxon>Cucujiformia</taxon>
        <taxon>Coccinelloidea</taxon>
        <taxon>Coccinellidae</taxon>
        <taxon>Epilachninae</taxon>
        <taxon>Epilachnini</taxon>
        <taxon>Henosepilachna</taxon>
    </lineage>
</organism>
<evidence type="ECO:0000256" key="1">
    <source>
        <dbReference type="SAM" id="MobiDB-lite"/>
    </source>
</evidence>
<comment type="caution">
    <text evidence="2">The sequence shown here is derived from an EMBL/GenBank/DDBJ whole genome shotgun (WGS) entry which is preliminary data.</text>
</comment>